<evidence type="ECO:0000313" key="2">
    <source>
        <dbReference type="Proteomes" id="UP000322159"/>
    </source>
</evidence>
<evidence type="ECO:0000313" key="1">
    <source>
        <dbReference type="EMBL" id="QEO09422.1"/>
    </source>
</evidence>
<dbReference type="OrthoDB" id="4981253at2"/>
<accession>A0A5C1Y900</accession>
<gene>
    <name evidence="1" type="ORF">FLP23_05010</name>
</gene>
<dbReference type="Proteomes" id="UP000322159">
    <property type="component" value="Chromosome"/>
</dbReference>
<keyword evidence="2" id="KW-1185">Reference proteome</keyword>
<dbReference type="AlphaFoldDB" id="A0A5C1Y900"/>
<organism evidence="1 2">
    <name type="scientific">Protaetiibacter larvae</name>
    <dbReference type="NCBI Taxonomy" id="2592654"/>
    <lineage>
        <taxon>Bacteria</taxon>
        <taxon>Bacillati</taxon>
        <taxon>Actinomycetota</taxon>
        <taxon>Actinomycetes</taxon>
        <taxon>Micrococcales</taxon>
        <taxon>Microbacteriaceae</taxon>
        <taxon>Protaetiibacter</taxon>
    </lineage>
</organism>
<dbReference type="RefSeq" id="WP_149324844.1">
    <property type="nucleotide sequence ID" value="NZ_CP043504.1"/>
</dbReference>
<proteinExistence type="predicted"/>
<name>A0A5C1Y900_9MICO</name>
<dbReference type="EMBL" id="CP043504">
    <property type="protein sequence ID" value="QEO09422.1"/>
    <property type="molecule type" value="Genomic_DNA"/>
</dbReference>
<sequence>MAHEEEGFAPSNDFANGGGFFNRLNRKLFPYLGPPPLGPYDQPAPTPARERACPLCGAPMSQHEKGLSDGRTILYCPEVA</sequence>
<reference evidence="1 2" key="1">
    <citation type="submission" date="2019-09" db="EMBL/GenBank/DDBJ databases">
        <title>Genome sequencing of strain KACC 19322.</title>
        <authorList>
            <person name="Heo J."/>
            <person name="Kim S.-J."/>
            <person name="Kim J.-S."/>
            <person name="Hong S.-B."/>
            <person name="Kwon S.-W."/>
        </authorList>
    </citation>
    <scope>NUCLEOTIDE SEQUENCE [LARGE SCALE GENOMIC DNA]</scope>
    <source>
        <strain evidence="1 2">KACC 19322</strain>
    </source>
</reference>
<dbReference type="KEGG" id="lyk:FLP23_05010"/>
<protein>
    <recommendedName>
        <fullName evidence="3">Type IV secretion protein Rhs</fullName>
    </recommendedName>
</protein>
<evidence type="ECO:0008006" key="3">
    <source>
        <dbReference type="Google" id="ProtNLM"/>
    </source>
</evidence>